<evidence type="ECO:0000313" key="6">
    <source>
        <dbReference type="Proteomes" id="UP000234384"/>
    </source>
</evidence>
<evidence type="ECO:0000256" key="3">
    <source>
        <dbReference type="ARBA" id="ARBA00023163"/>
    </source>
</evidence>
<dbReference type="EMBL" id="PKHE01000002">
    <property type="protein sequence ID" value="PKY90552.1"/>
    <property type="molecule type" value="Genomic_DNA"/>
</dbReference>
<dbReference type="Pfam" id="PF12833">
    <property type="entry name" value="HTH_18"/>
    <property type="match status" value="1"/>
</dbReference>
<dbReference type="SUPFAM" id="SSF46689">
    <property type="entry name" value="Homeodomain-like"/>
    <property type="match status" value="2"/>
</dbReference>
<organism evidence="5 6">
    <name type="scientific">Falseniella ignava</name>
    <dbReference type="NCBI Taxonomy" id="137730"/>
    <lineage>
        <taxon>Bacteria</taxon>
        <taxon>Bacillati</taxon>
        <taxon>Bacillota</taxon>
        <taxon>Bacilli</taxon>
        <taxon>Lactobacillales</taxon>
        <taxon>Aerococcaceae</taxon>
        <taxon>Falseniella</taxon>
    </lineage>
</organism>
<dbReference type="Pfam" id="PF02311">
    <property type="entry name" value="AraC_binding"/>
    <property type="match status" value="1"/>
</dbReference>
<dbReference type="InterPro" id="IPR020449">
    <property type="entry name" value="Tscrpt_reg_AraC-type_HTH"/>
</dbReference>
<dbReference type="OrthoDB" id="9813413at2"/>
<sequence>MKSFWKHLFIDNQDIALIEVGAQNFVPNQINDYNVKHDWVIHAVLSGQGFFQIDGKGYHLKAGDGFILRKNKHVYYVPDEKDPWSLCWVGLGGERIAHYFRETTLIQDNTLNFNQHPGLLHHFTDFVELFVHFTPQNMSDKLVVFSKLYFLLAQINEACQIATHPIDSYQLSEPHLAEKVYDYISEHCLNNLTVLEVADAFDLSRNYLFRLCKSYYDQSPKQMIQELRMNQAAQLLRGSKMSIKEIANRIGYKDPFVFSKMFKKYYLVNPSEFRQLSEQEIDRALFIRPKFLEKQSHTK</sequence>
<gene>
    <name evidence="5" type="ORF">CYJ57_01435</name>
</gene>
<dbReference type="GO" id="GO:0003700">
    <property type="term" value="F:DNA-binding transcription factor activity"/>
    <property type="evidence" value="ECO:0007669"/>
    <property type="project" value="InterPro"/>
</dbReference>
<dbReference type="PANTHER" id="PTHR43280">
    <property type="entry name" value="ARAC-FAMILY TRANSCRIPTIONAL REGULATOR"/>
    <property type="match status" value="1"/>
</dbReference>
<dbReference type="GO" id="GO:0043565">
    <property type="term" value="F:sequence-specific DNA binding"/>
    <property type="evidence" value="ECO:0007669"/>
    <property type="project" value="InterPro"/>
</dbReference>
<keyword evidence="1" id="KW-0805">Transcription regulation</keyword>
<dbReference type="Gene3D" id="2.60.120.280">
    <property type="entry name" value="Regulatory protein AraC"/>
    <property type="match status" value="1"/>
</dbReference>
<name>A0A2I1K4R4_9LACT</name>
<protein>
    <recommendedName>
        <fullName evidence="4">HTH araC/xylS-type domain-containing protein</fullName>
    </recommendedName>
</protein>
<evidence type="ECO:0000256" key="2">
    <source>
        <dbReference type="ARBA" id="ARBA00023125"/>
    </source>
</evidence>
<dbReference type="Proteomes" id="UP000234384">
    <property type="component" value="Unassembled WGS sequence"/>
</dbReference>
<evidence type="ECO:0000259" key="4">
    <source>
        <dbReference type="PROSITE" id="PS01124"/>
    </source>
</evidence>
<dbReference type="InterPro" id="IPR009057">
    <property type="entry name" value="Homeodomain-like_sf"/>
</dbReference>
<comment type="caution">
    <text evidence="5">The sequence shown here is derived from an EMBL/GenBank/DDBJ whole genome shotgun (WGS) entry which is preliminary data.</text>
</comment>
<dbReference type="SUPFAM" id="SSF51215">
    <property type="entry name" value="Regulatory protein AraC"/>
    <property type="match status" value="1"/>
</dbReference>
<feature type="domain" description="HTH araC/xylS-type" evidence="4">
    <location>
        <begin position="178"/>
        <end position="276"/>
    </location>
</feature>
<dbReference type="InterPro" id="IPR018060">
    <property type="entry name" value="HTH_AraC"/>
</dbReference>
<evidence type="ECO:0000313" key="5">
    <source>
        <dbReference type="EMBL" id="PKY90552.1"/>
    </source>
</evidence>
<dbReference type="CDD" id="cd06986">
    <property type="entry name" value="cupin_MmsR-like_N"/>
    <property type="match status" value="1"/>
</dbReference>
<dbReference type="RefSeq" id="WP_101953779.1">
    <property type="nucleotide sequence ID" value="NZ_PKHE01000002.1"/>
</dbReference>
<evidence type="ECO:0000256" key="1">
    <source>
        <dbReference type="ARBA" id="ARBA00023015"/>
    </source>
</evidence>
<dbReference type="InterPro" id="IPR037923">
    <property type="entry name" value="HTH-like"/>
</dbReference>
<proteinExistence type="predicted"/>
<dbReference type="AlphaFoldDB" id="A0A2I1K4R4"/>
<dbReference type="PROSITE" id="PS01124">
    <property type="entry name" value="HTH_ARAC_FAMILY_2"/>
    <property type="match status" value="1"/>
</dbReference>
<dbReference type="PANTHER" id="PTHR43280:SF2">
    <property type="entry name" value="HTH-TYPE TRANSCRIPTIONAL REGULATOR EXSA"/>
    <property type="match status" value="1"/>
</dbReference>
<dbReference type="InterPro" id="IPR003313">
    <property type="entry name" value="AraC-bd"/>
</dbReference>
<keyword evidence="3" id="KW-0804">Transcription</keyword>
<reference evidence="5 6" key="1">
    <citation type="submission" date="2017-12" db="EMBL/GenBank/DDBJ databases">
        <title>Phylogenetic diversity of female urinary microbiome.</title>
        <authorList>
            <person name="Thomas-White K."/>
            <person name="Wolfe A.J."/>
        </authorList>
    </citation>
    <scope>NUCLEOTIDE SEQUENCE [LARGE SCALE GENOMIC DNA]</scope>
    <source>
        <strain evidence="5 6">UMB0898</strain>
    </source>
</reference>
<dbReference type="PRINTS" id="PR00032">
    <property type="entry name" value="HTHARAC"/>
</dbReference>
<dbReference type="SMART" id="SM00342">
    <property type="entry name" value="HTH_ARAC"/>
    <property type="match status" value="1"/>
</dbReference>
<keyword evidence="2" id="KW-0238">DNA-binding</keyword>
<accession>A0A2I1K4R4</accession>
<dbReference type="Gene3D" id="1.10.10.60">
    <property type="entry name" value="Homeodomain-like"/>
    <property type="match status" value="2"/>
</dbReference>